<organism evidence="2">
    <name type="scientific">Brassica campestris</name>
    <name type="common">Field mustard</name>
    <dbReference type="NCBI Taxonomy" id="3711"/>
    <lineage>
        <taxon>Eukaryota</taxon>
        <taxon>Viridiplantae</taxon>
        <taxon>Streptophyta</taxon>
        <taxon>Embryophyta</taxon>
        <taxon>Tracheophyta</taxon>
        <taxon>Spermatophyta</taxon>
        <taxon>Magnoliopsida</taxon>
        <taxon>eudicotyledons</taxon>
        <taxon>Gunneridae</taxon>
        <taxon>Pentapetalae</taxon>
        <taxon>rosids</taxon>
        <taxon>malvids</taxon>
        <taxon>Brassicales</taxon>
        <taxon>Brassicaceae</taxon>
        <taxon>Brassiceae</taxon>
        <taxon>Brassica</taxon>
    </lineage>
</organism>
<sequence>MLFDDAVVWLTNPSPNKNMSFILRLLFHASLYMLWREREILGITTPPLVRPASSLISDIQNIIRCRLDPLSRAQRNKPNVTSYLST</sequence>
<name>A0A3P5YKX7_BRACM</name>
<evidence type="ECO:0000313" key="1">
    <source>
        <dbReference type="EMBL" id="CAG7866698.1"/>
    </source>
</evidence>
<protein>
    <submittedName>
        <fullName evidence="1">Uncharacterized protein</fullName>
    </submittedName>
</protein>
<dbReference type="Gramene" id="A09p71650.2_BraZ1">
    <property type="protein sequence ID" value="A09p71650.2_BraZ1.CDS.1"/>
    <property type="gene ID" value="A09g71650.2_BraZ1"/>
</dbReference>
<dbReference type="EMBL" id="LS974625">
    <property type="protein sequence ID" value="CAG7866698.1"/>
    <property type="molecule type" value="Genomic_DNA"/>
</dbReference>
<dbReference type="EMBL" id="LR031568">
    <property type="protein sequence ID" value="VDC63675.1"/>
    <property type="molecule type" value="Genomic_DNA"/>
</dbReference>
<accession>A0A3P5YKX7</accession>
<evidence type="ECO:0000313" key="2">
    <source>
        <dbReference type="EMBL" id="VDC63675.1"/>
    </source>
</evidence>
<gene>
    <name evidence="2" type="ORF">BRAA09T41286Z</name>
    <name evidence="1" type="ORF">BRAPAZ1V2_A09P71650.2</name>
</gene>
<feature type="non-terminal residue" evidence="2">
    <location>
        <position position="86"/>
    </location>
</feature>
<proteinExistence type="predicted"/>
<dbReference type="AlphaFoldDB" id="A0A3P5YKX7"/>
<reference evidence="2" key="1">
    <citation type="submission" date="2018-11" db="EMBL/GenBank/DDBJ databases">
        <authorList>
            <consortium name="Genoscope - CEA"/>
            <person name="William W."/>
        </authorList>
    </citation>
    <scope>NUCLEOTIDE SEQUENCE</scope>
</reference>
<dbReference type="Proteomes" id="UP000694005">
    <property type="component" value="Chromosome A09"/>
</dbReference>